<organism evidence="7 8">
    <name type="scientific">Eiseniibacteriota bacterium</name>
    <dbReference type="NCBI Taxonomy" id="2212470"/>
    <lineage>
        <taxon>Bacteria</taxon>
        <taxon>Candidatus Eiseniibacteriota</taxon>
    </lineage>
</organism>
<sequence>MAATHFPARDSNAKGLGNRPHPTFVVGIGASAGGIEPLETFFSGMPDDSGAAFVIVQHLAAHFDSLMDEILARRTGMAIRKVEDVLPIEANTIYLLAQGKNILIQDGMLRAIDPPTDSFPIYPIDRFFQSLAREWGAKSIAIVLSGTGTDGNRGIEAVHQDGGTILVQDPKSAQFDGMPIQAISTNCVDLVLPPDRLASTVYQLVTGGSIQILEGTAVELPDDFLDRCIELLALDREELDLAQYRPATLSRRLFRRMRVTGQNDPAGYLELLNASEEERQAVRQDMMIAVTAFFRDPHYWVRLRETAIQPLLEEKPTDEEIRVWTTACATGEEAYSIVISLLEESEKLGRTIRLKVFASDVDATSLAIASKGLFSAKAAEAIPTEYLEKYFVQEGDSYRIRRSVRDQIIFFEHNLAADPPLTRMNLVTCRNILIYLKPVVQKKALSGLHAALQKGGVLFLGPSESLGDLRSEFDTLDSSGRIFKKRRDVKLGDYFKLSVRGSHAVAPPLPSRGRDADAQVMRELIDLILPNFGHAALLTDELGHVLSIHGDGSRFLRFPSGDLDTHVTRLVREEFSIPLKVALRRSSTTPETVDLPPIRISDGEQSKDEAVRVSVRHRQDRKGVQRFLVLFRVDGASRASAPALKVPASVEDHMTELEEELKETRVLLTSAVEELSASNEEQQTTNEELLAANEELQSTNEELQSVNEELHTVNAEYQKKIQELSALTHDLDSLLESSRIGTIFLDDDLCVRKFTDSATDIVALRPSDVGRPIRQLSNELASFDLFGHLTTTRQDRIPRQNEVQTLDGRWFLMRSHPYDVSGFGENGIVLTFIDITRMKESEDALRDSEERFGLVIEGSQDGIWDWNPISDSAFVSKRWLEIHGLDPAGNAVSREDWASCIHPDDRGIMEQRLAAHLESDATYDHEYRVLHSDGSTRWVRNRGKCIRDETGRATRVCGTTTDISVIKAGEAQLRSAYESVTKSNQELDDLTYIASHDLKEPLRGINSLSQILIEDHGANLNEDGLGRLERLQVLTTRLEGLIDGLLHYSKLGRVEANTEEVPLSRLVGEISDTIRLSSENAKVTVKPLPDIVCDSVRVGEVFRNLISNGLKYNESEAPEVEVGIVDSNEELPPGSPGIRPGTSVFYVRDNGIGIDARHAEAIFQMFRRLHPRDAYGGGTGAGLSIAKRIVELHGGTIWLYSKPAAGSTFFFTLE</sequence>
<dbReference type="AlphaFoldDB" id="A0A956NAF6"/>
<dbReference type="GO" id="GO:0008984">
    <property type="term" value="F:protein-glutamate methylesterase activity"/>
    <property type="evidence" value="ECO:0007669"/>
    <property type="project" value="InterPro"/>
</dbReference>
<dbReference type="InterPro" id="IPR001610">
    <property type="entry name" value="PAC"/>
</dbReference>
<dbReference type="InterPro" id="IPR029063">
    <property type="entry name" value="SAM-dependent_MTases_sf"/>
</dbReference>
<evidence type="ECO:0000259" key="6">
    <source>
        <dbReference type="PROSITE" id="PS50123"/>
    </source>
</evidence>
<keyword evidence="1" id="KW-0378">Hydrolase</keyword>
<dbReference type="InterPro" id="IPR003661">
    <property type="entry name" value="HisK_dim/P_dom"/>
</dbReference>
<dbReference type="Pfam" id="PF01739">
    <property type="entry name" value="CheR"/>
    <property type="match status" value="1"/>
</dbReference>
<dbReference type="Pfam" id="PF00512">
    <property type="entry name" value="HisKA"/>
    <property type="match status" value="1"/>
</dbReference>
<feature type="domain" description="CheR-type methyltransferase" evidence="6">
    <location>
        <begin position="232"/>
        <end position="486"/>
    </location>
</feature>
<dbReference type="InterPro" id="IPR003594">
    <property type="entry name" value="HATPase_dom"/>
</dbReference>
<dbReference type="Pfam" id="PF01339">
    <property type="entry name" value="CheB_methylest"/>
    <property type="match status" value="1"/>
</dbReference>
<dbReference type="SUPFAM" id="SSF47757">
    <property type="entry name" value="Chemotaxis receptor methyltransferase CheR, N-terminal domain"/>
    <property type="match status" value="1"/>
</dbReference>
<reference evidence="7" key="1">
    <citation type="submission" date="2020-04" db="EMBL/GenBank/DDBJ databases">
        <authorList>
            <person name="Zhang T."/>
        </authorList>
    </citation>
    <scope>NUCLEOTIDE SEQUENCE</scope>
    <source>
        <strain evidence="7">HKST-UBA02</strain>
    </source>
</reference>
<dbReference type="SUPFAM" id="SSF55874">
    <property type="entry name" value="ATPase domain of HSP90 chaperone/DNA topoisomerase II/histidine kinase"/>
    <property type="match status" value="1"/>
</dbReference>
<feature type="active site" evidence="1">
    <location>
        <position position="58"/>
    </location>
</feature>
<dbReference type="PANTHER" id="PTHR24422">
    <property type="entry name" value="CHEMOTAXIS PROTEIN METHYLTRANSFERASE"/>
    <property type="match status" value="1"/>
</dbReference>
<dbReference type="GO" id="GO:0008757">
    <property type="term" value="F:S-adenosylmethionine-dependent methyltransferase activity"/>
    <property type="evidence" value="ECO:0007669"/>
    <property type="project" value="InterPro"/>
</dbReference>
<name>A0A956NAF6_UNCEI</name>
<dbReference type="SUPFAM" id="SSF47384">
    <property type="entry name" value="Homodimeric domain of signal transducing histidine kinase"/>
    <property type="match status" value="1"/>
</dbReference>
<dbReference type="GO" id="GO:0000156">
    <property type="term" value="F:phosphorelay response regulator activity"/>
    <property type="evidence" value="ECO:0007669"/>
    <property type="project" value="InterPro"/>
</dbReference>
<dbReference type="CDD" id="cd00130">
    <property type="entry name" value="PAS"/>
    <property type="match status" value="1"/>
</dbReference>
<evidence type="ECO:0000313" key="8">
    <source>
        <dbReference type="Proteomes" id="UP000739538"/>
    </source>
</evidence>
<dbReference type="InterPro" id="IPR022641">
    <property type="entry name" value="CheR_N"/>
</dbReference>
<dbReference type="EMBL" id="JAGQHS010000019">
    <property type="protein sequence ID" value="MCA9755278.1"/>
    <property type="molecule type" value="Genomic_DNA"/>
</dbReference>
<feature type="domain" description="PAC" evidence="4">
    <location>
        <begin position="923"/>
        <end position="975"/>
    </location>
</feature>
<dbReference type="InterPro" id="IPR000780">
    <property type="entry name" value="CheR_MeTrfase"/>
</dbReference>
<evidence type="ECO:0000259" key="3">
    <source>
        <dbReference type="PROSITE" id="PS50109"/>
    </source>
</evidence>
<gene>
    <name evidence="7" type="ORF">KDA27_05705</name>
</gene>
<protein>
    <submittedName>
        <fullName evidence="7">PAS domain-containing protein</fullName>
    </submittedName>
</protein>
<feature type="active site" evidence="1">
    <location>
        <position position="150"/>
    </location>
</feature>
<accession>A0A956NAF6</accession>
<dbReference type="SMART" id="SM00387">
    <property type="entry name" value="HATPase_c"/>
    <property type="match status" value="1"/>
</dbReference>
<feature type="domain" description="Histidine kinase" evidence="3">
    <location>
        <begin position="993"/>
        <end position="1214"/>
    </location>
</feature>
<dbReference type="SUPFAM" id="SSF53335">
    <property type="entry name" value="S-adenosyl-L-methionine-dependent methyltransferases"/>
    <property type="match status" value="1"/>
</dbReference>
<evidence type="ECO:0000313" key="7">
    <source>
        <dbReference type="EMBL" id="MCA9755278.1"/>
    </source>
</evidence>
<dbReference type="InterPro" id="IPR035909">
    <property type="entry name" value="CheB_C"/>
</dbReference>
<dbReference type="Pfam" id="PF02518">
    <property type="entry name" value="HATPase_c"/>
    <property type="match status" value="1"/>
</dbReference>
<dbReference type="InterPro" id="IPR035965">
    <property type="entry name" value="PAS-like_dom_sf"/>
</dbReference>
<dbReference type="CDD" id="cd00082">
    <property type="entry name" value="HisKA"/>
    <property type="match status" value="1"/>
</dbReference>
<feature type="coiled-coil region" evidence="2">
    <location>
        <begin position="654"/>
        <end position="727"/>
    </location>
</feature>
<dbReference type="SMART" id="SM00138">
    <property type="entry name" value="MeTrc"/>
    <property type="match status" value="1"/>
</dbReference>
<dbReference type="InterPro" id="IPR036097">
    <property type="entry name" value="HisK_dim/P_sf"/>
</dbReference>
<dbReference type="InterPro" id="IPR000700">
    <property type="entry name" value="PAS-assoc_C"/>
</dbReference>
<feature type="active site" evidence="1">
    <location>
        <position position="31"/>
    </location>
</feature>
<dbReference type="Proteomes" id="UP000739538">
    <property type="component" value="Unassembled WGS sequence"/>
</dbReference>
<dbReference type="Gene3D" id="3.30.450.20">
    <property type="entry name" value="PAS domain"/>
    <property type="match status" value="2"/>
</dbReference>
<proteinExistence type="predicted"/>
<dbReference type="Gene3D" id="3.40.50.150">
    <property type="entry name" value="Vaccinia Virus protein VP39"/>
    <property type="match status" value="1"/>
</dbReference>
<dbReference type="SMART" id="SM00091">
    <property type="entry name" value="PAS"/>
    <property type="match status" value="2"/>
</dbReference>
<dbReference type="PROSITE" id="PS50109">
    <property type="entry name" value="HIS_KIN"/>
    <property type="match status" value="1"/>
</dbReference>
<dbReference type="SUPFAM" id="SSF52738">
    <property type="entry name" value="Methylesterase CheB, C-terminal domain"/>
    <property type="match status" value="1"/>
</dbReference>
<comment type="caution">
    <text evidence="7">The sequence shown here is derived from an EMBL/GenBank/DDBJ whole genome shotgun (WGS) entry which is preliminary data.</text>
</comment>
<reference evidence="7" key="2">
    <citation type="journal article" date="2021" name="Microbiome">
        <title>Successional dynamics and alternative stable states in a saline activated sludge microbial community over 9 years.</title>
        <authorList>
            <person name="Wang Y."/>
            <person name="Ye J."/>
            <person name="Ju F."/>
            <person name="Liu L."/>
            <person name="Boyd J.A."/>
            <person name="Deng Y."/>
            <person name="Parks D.H."/>
            <person name="Jiang X."/>
            <person name="Yin X."/>
            <person name="Woodcroft B.J."/>
            <person name="Tyson G.W."/>
            <person name="Hugenholtz P."/>
            <person name="Polz M.F."/>
            <person name="Zhang T."/>
        </authorList>
    </citation>
    <scope>NUCLEOTIDE SEQUENCE</scope>
    <source>
        <strain evidence="7">HKST-UBA02</strain>
    </source>
</reference>
<dbReference type="InterPro" id="IPR000673">
    <property type="entry name" value="Sig_transdc_resp-reg_Me-estase"/>
</dbReference>
<dbReference type="Pfam" id="PF13596">
    <property type="entry name" value="PAS_10"/>
    <property type="match status" value="1"/>
</dbReference>
<dbReference type="PROSITE" id="PS50122">
    <property type="entry name" value="CHEB"/>
    <property type="match status" value="1"/>
</dbReference>
<keyword evidence="2" id="KW-0175">Coiled coil</keyword>
<dbReference type="CDD" id="cd16434">
    <property type="entry name" value="CheB-CheR_fusion"/>
    <property type="match status" value="1"/>
</dbReference>
<dbReference type="SUPFAM" id="SSF55785">
    <property type="entry name" value="PYP-like sensor domain (PAS domain)"/>
    <property type="match status" value="2"/>
</dbReference>
<dbReference type="PRINTS" id="PR00996">
    <property type="entry name" value="CHERMTFRASE"/>
</dbReference>
<dbReference type="InterPro" id="IPR022642">
    <property type="entry name" value="CheR_C"/>
</dbReference>
<dbReference type="GO" id="GO:0005737">
    <property type="term" value="C:cytoplasm"/>
    <property type="evidence" value="ECO:0007669"/>
    <property type="project" value="InterPro"/>
</dbReference>
<dbReference type="Gene3D" id="1.10.287.130">
    <property type="match status" value="1"/>
</dbReference>
<dbReference type="InterPro" id="IPR036890">
    <property type="entry name" value="HATPase_C_sf"/>
</dbReference>
<dbReference type="GO" id="GO:0000155">
    <property type="term" value="F:phosphorelay sensor kinase activity"/>
    <property type="evidence" value="ECO:0007669"/>
    <property type="project" value="InterPro"/>
</dbReference>
<dbReference type="Gene3D" id="3.30.565.10">
    <property type="entry name" value="Histidine kinase-like ATPase, C-terminal domain"/>
    <property type="match status" value="1"/>
</dbReference>
<evidence type="ECO:0000259" key="5">
    <source>
        <dbReference type="PROSITE" id="PS50122"/>
    </source>
</evidence>
<dbReference type="InterPro" id="IPR013655">
    <property type="entry name" value="PAS_fold_3"/>
</dbReference>
<dbReference type="Pfam" id="PF08447">
    <property type="entry name" value="PAS_3"/>
    <property type="match status" value="1"/>
</dbReference>
<dbReference type="InterPro" id="IPR005467">
    <property type="entry name" value="His_kinase_dom"/>
</dbReference>
<dbReference type="SMART" id="SM00388">
    <property type="entry name" value="HisKA"/>
    <property type="match status" value="1"/>
</dbReference>
<feature type="domain" description="CheB-type methylesterase" evidence="5">
    <location>
        <begin position="20"/>
        <end position="208"/>
    </location>
</feature>
<evidence type="ECO:0000259" key="4">
    <source>
        <dbReference type="PROSITE" id="PS50113"/>
    </source>
</evidence>
<dbReference type="PROSITE" id="PS50113">
    <property type="entry name" value="PAC"/>
    <property type="match status" value="1"/>
</dbReference>
<dbReference type="PANTHER" id="PTHR24422:SF10">
    <property type="entry name" value="CHEMOTAXIS PROTEIN METHYLTRANSFERASE 2"/>
    <property type="match status" value="1"/>
</dbReference>
<dbReference type="SMART" id="SM00086">
    <property type="entry name" value="PAC"/>
    <property type="match status" value="1"/>
</dbReference>
<dbReference type="Gene3D" id="3.40.50.180">
    <property type="entry name" value="Methylesterase CheB, C-terminal domain"/>
    <property type="match status" value="1"/>
</dbReference>
<dbReference type="InterPro" id="IPR000014">
    <property type="entry name" value="PAS"/>
</dbReference>
<keyword evidence="1" id="KW-0145">Chemotaxis</keyword>
<dbReference type="PROSITE" id="PS50123">
    <property type="entry name" value="CHER"/>
    <property type="match status" value="1"/>
</dbReference>
<dbReference type="InterPro" id="IPR050903">
    <property type="entry name" value="Bact_Chemotaxis_MeTrfase"/>
</dbReference>
<dbReference type="GO" id="GO:0006935">
    <property type="term" value="P:chemotaxis"/>
    <property type="evidence" value="ECO:0007669"/>
    <property type="project" value="UniProtKB-UniRule"/>
</dbReference>
<evidence type="ECO:0000256" key="1">
    <source>
        <dbReference type="PROSITE-ProRule" id="PRU00050"/>
    </source>
</evidence>
<dbReference type="NCBIfam" id="TIGR00229">
    <property type="entry name" value="sensory_box"/>
    <property type="match status" value="1"/>
</dbReference>
<dbReference type="Pfam" id="PF03705">
    <property type="entry name" value="CheR_N"/>
    <property type="match status" value="1"/>
</dbReference>
<evidence type="ECO:0000256" key="2">
    <source>
        <dbReference type="SAM" id="Coils"/>
    </source>
</evidence>